<accession>A0A9N9CJG9</accession>
<sequence length="113" mass="12903">MQELSEELLITSDNEIRSSTLNSPLVEPNEINETTNDDAIDDAEDGWSRTIENWIGMLNTENHLDNRGTVSNEPLEFEIYGHTTYPAEDSLAKWNLSELFDDLLEPPISFVFQ</sequence>
<evidence type="ECO:0000313" key="3">
    <source>
        <dbReference type="Proteomes" id="UP000789396"/>
    </source>
</evidence>
<feature type="region of interest" description="Disordered" evidence="1">
    <location>
        <begin position="19"/>
        <end position="42"/>
    </location>
</feature>
<proteinExistence type="predicted"/>
<organism evidence="2 3">
    <name type="scientific">Racocetra fulgida</name>
    <dbReference type="NCBI Taxonomy" id="60492"/>
    <lineage>
        <taxon>Eukaryota</taxon>
        <taxon>Fungi</taxon>
        <taxon>Fungi incertae sedis</taxon>
        <taxon>Mucoromycota</taxon>
        <taxon>Glomeromycotina</taxon>
        <taxon>Glomeromycetes</taxon>
        <taxon>Diversisporales</taxon>
        <taxon>Gigasporaceae</taxon>
        <taxon>Racocetra</taxon>
    </lineage>
</organism>
<comment type="caution">
    <text evidence="2">The sequence shown here is derived from an EMBL/GenBank/DDBJ whole genome shotgun (WGS) entry which is preliminary data.</text>
</comment>
<dbReference type="AlphaFoldDB" id="A0A9N9CJG9"/>
<keyword evidence="3" id="KW-1185">Reference proteome</keyword>
<dbReference type="OrthoDB" id="2427290at2759"/>
<reference evidence="2" key="1">
    <citation type="submission" date="2021-06" db="EMBL/GenBank/DDBJ databases">
        <authorList>
            <person name="Kallberg Y."/>
            <person name="Tangrot J."/>
            <person name="Rosling A."/>
        </authorList>
    </citation>
    <scope>NUCLEOTIDE SEQUENCE</scope>
    <source>
        <strain evidence="2">IN212</strain>
    </source>
</reference>
<evidence type="ECO:0000256" key="1">
    <source>
        <dbReference type="SAM" id="MobiDB-lite"/>
    </source>
</evidence>
<dbReference type="Proteomes" id="UP000789396">
    <property type="component" value="Unassembled WGS sequence"/>
</dbReference>
<name>A0A9N9CJG9_9GLOM</name>
<evidence type="ECO:0000313" key="2">
    <source>
        <dbReference type="EMBL" id="CAG8602479.1"/>
    </source>
</evidence>
<protein>
    <submittedName>
        <fullName evidence="2">4700_t:CDS:1</fullName>
    </submittedName>
</protein>
<dbReference type="EMBL" id="CAJVPZ010008843">
    <property type="protein sequence ID" value="CAG8602479.1"/>
    <property type="molecule type" value="Genomic_DNA"/>
</dbReference>
<gene>
    <name evidence="2" type="ORF">RFULGI_LOCUS6658</name>
</gene>